<dbReference type="Proteomes" id="UP000010795">
    <property type="component" value="Chromosome"/>
</dbReference>
<dbReference type="Gene3D" id="3.30.70.1890">
    <property type="match status" value="1"/>
</dbReference>
<dbReference type="GO" id="GO:0003723">
    <property type="term" value="F:RNA binding"/>
    <property type="evidence" value="ECO:0007669"/>
    <property type="project" value="UniProtKB-KW"/>
</dbReference>
<dbReference type="KEGG" id="tco:Theco_3136"/>
<proteinExistence type="inferred from homology"/>
<keyword evidence="3" id="KW-0051">Antiviral defense</keyword>
<feature type="site" description="Transition state stabilizer" evidence="5">
    <location>
        <position position="53"/>
    </location>
</feature>
<evidence type="ECO:0000313" key="9">
    <source>
        <dbReference type="Proteomes" id="UP000010795"/>
    </source>
</evidence>
<feature type="active site" description="Proton donor" evidence="6">
    <location>
        <position position="41"/>
    </location>
</feature>
<dbReference type="PANTHER" id="PTHR36984">
    <property type="entry name" value="CRISPR-ASSOCIATED ENDORIBONUCLEASE CAS6 1"/>
    <property type="match status" value="1"/>
</dbReference>
<evidence type="ECO:0000259" key="7">
    <source>
        <dbReference type="Pfam" id="PF01881"/>
    </source>
</evidence>
<organism evidence="8 9">
    <name type="scientific">Thermobacillus composti (strain DSM 18247 / JCM 13945 / KWC4)</name>
    <dbReference type="NCBI Taxonomy" id="717605"/>
    <lineage>
        <taxon>Bacteria</taxon>
        <taxon>Bacillati</taxon>
        <taxon>Bacillota</taxon>
        <taxon>Bacilli</taxon>
        <taxon>Bacillales</taxon>
        <taxon>Paenibacillaceae</taxon>
        <taxon>Thermobacillus</taxon>
    </lineage>
</organism>
<protein>
    <recommendedName>
        <fullName evidence="4">CRISPR-associated endoribonuclease</fullName>
    </recommendedName>
</protein>
<gene>
    <name evidence="8" type="ordered locus">Theco_3136</name>
</gene>
<evidence type="ECO:0000256" key="5">
    <source>
        <dbReference type="PIRSR" id="PIRSR005054-1"/>
    </source>
</evidence>
<accession>L0EHC1</accession>
<evidence type="ECO:0000256" key="3">
    <source>
        <dbReference type="ARBA" id="ARBA00023118"/>
    </source>
</evidence>
<dbReference type="InterPro" id="IPR045747">
    <property type="entry name" value="CRISPR-assoc_prot_Cas6_N_sf"/>
</dbReference>
<dbReference type="Pfam" id="PF01881">
    <property type="entry name" value="Cas_Cas6_C"/>
    <property type="match status" value="1"/>
</dbReference>
<comment type="similarity">
    <text evidence="1 4">Belongs to the CRISPR-associated protein Cas6/Cse3/CasE family.</text>
</comment>
<dbReference type="InterPro" id="IPR010156">
    <property type="entry name" value="CRISPR-assoc_prot_Cas6"/>
</dbReference>
<dbReference type="Gene3D" id="3.30.70.1900">
    <property type="match status" value="1"/>
</dbReference>
<dbReference type="AlphaFoldDB" id="L0EHC1"/>
<dbReference type="GO" id="GO:0016788">
    <property type="term" value="F:hydrolase activity, acting on ester bonds"/>
    <property type="evidence" value="ECO:0007669"/>
    <property type="project" value="InterPro"/>
</dbReference>
<name>L0EHC1_THECK</name>
<reference evidence="9" key="1">
    <citation type="submission" date="2012-01" db="EMBL/GenBank/DDBJ databases">
        <title>Complete sequence of chromosome of Thermobacillus composti KWC4.</title>
        <authorList>
            <person name="Lucas S."/>
            <person name="Han J."/>
            <person name="Lapidus A."/>
            <person name="Cheng J.-F."/>
            <person name="Goodwin L."/>
            <person name="Pitluck S."/>
            <person name="Peters L."/>
            <person name="Ovchinnikova G."/>
            <person name="Teshima H."/>
            <person name="Detter J.C."/>
            <person name="Han C."/>
            <person name="Tapia R."/>
            <person name="Land M."/>
            <person name="Hauser L."/>
            <person name="Kyrpides N."/>
            <person name="Ivanova N."/>
            <person name="Pagani I."/>
            <person name="Anderson I."/>
            <person name="Woyke T."/>
        </authorList>
    </citation>
    <scope>NUCLEOTIDE SEQUENCE [LARGE SCALE GENOMIC DNA]</scope>
    <source>
        <strain evidence="9">DSM 18247 / JCM 13945 / KWC4</strain>
    </source>
</reference>
<dbReference type="NCBIfam" id="TIGR01877">
    <property type="entry name" value="cas_cas6"/>
    <property type="match status" value="1"/>
</dbReference>
<evidence type="ECO:0000256" key="4">
    <source>
        <dbReference type="PIRNR" id="PIRNR005054"/>
    </source>
</evidence>
<dbReference type="InterPro" id="IPR049435">
    <property type="entry name" value="Cas_Cas6_C"/>
</dbReference>
<evidence type="ECO:0000313" key="8">
    <source>
        <dbReference type="EMBL" id="AGA59192.1"/>
    </source>
</evidence>
<dbReference type="PIRSF" id="PIRSF005054">
    <property type="entry name" value="PF1131"/>
    <property type="match status" value="1"/>
</dbReference>
<dbReference type="PANTHER" id="PTHR36984:SF1">
    <property type="entry name" value="CRISPR-ASSOCIATED ENDORIBONUCLEASE CAS6 1"/>
    <property type="match status" value="1"/>
</dbReference>
<dbReference type="EMBL" id="CP003255">
    <property type="protein sequence ID" value="AGA59192.1"/>
    <property type="molecule type" value="Genomic_DNA"/>
</dbReference>
<feature type="active site" description="Proton acceptor" evidence="6">
    <location>
        <position position="28"/>
    </location>
</feature>
<dbReference type="CDD" id="cd21140">
    <property type="entry name" value="Cas6_I-like"/>
    <property type="match status" value="1"/>
</dbReference>
<dbReference type="eggNOG" id="COG1583">
    <property type="taxonomic scope" value="Bacteria"/>
</dbReference>
<dbReference type="STRING" id="717605.Theco_3136"/>
<feature type="domain" description="CRISPR associated protein Cas6 C-terminal" evidence="7">
    <location>
        <begin position="128"/>
        <end position="248"/>
    </location>
</feature>
<evidence type="ECO:0000256" key="2">
    <source>
        <dbReference type="ARBA" id="ARBA00022884"/>
    </source>
</evidence>
<evidence type="ECO:0000256" key="1">
    <source>
        <dbReference type="ARBA" id="ARBA00005937"/>
    </source>
</evidence>
<keyword evidence="2" id="KW-0694">RNA-binding</keyword>
<dbReference type="GO" id="GO:0051607">
    <property type="term" value="P:defense response to virus"/>
    <property type="evidence" value="ECO:0007669"/>
    <property type="project" value="UniProtKB-KW"/>
</dbReference>
<sequence length="249" mass="29510">MRIMLNLTSDIPLDLPINYQELLVGFIYQNISDEQYRHFLHEKGFEYQGRTYKHFAFSRIDGRKKVVRESKRIIFYPPFRLLVTSPLSEFLQSFAKSMLLSENLRIGNYPIRLLSFETMPEMNELPDTMRVRMLSPLVIYSTLTHPNGVKYTYYYQPYHEQFSVMVGENLRRRYFSLHEDDPDLYKSPFSIQPLHVTPRDKIVTRFRGTIIEGWMGEYELRGDPRLLHWAYHTCLGGKGSQGFGVFELL</sequence>
<comment type="function">
    <text evidence="4">CRISPR (clustered regularly interspaced short palindromic repeat), is an adaptive immune system that provides protection against mobile genetic elements (viruses, transposable elements and conjugative plasmids). CRISPR clusters contain sequences complementary to antecedent mobile elements and target invading nucleic acids. CRISPR clusters are transcribed and processed into CRISPR RNA (crRNA).</text>
</comment>
<keyword evidence="9" id="KW-1185">Reference proteome</keyword>
<dbReference type="HOGENOM" id="CLU_089858_2_0_9"/>
<evidence type="ECO:0000256" key="6">
    <source>
        <dbReference type="PIRSR" id="PIRSR005054-50"/>
    </source>
</evidence>
<dbReference type="OrthoDB" id="9797488at2"/>